<feature type="signal peptide" evidence="2">
    <location>
        <begin position="1"/>
        <end position="23"/>
    </location>
</feature>
<dbReference type="InterPro" id="IPR002181">
    <property type="entry name" value="Fibrinogen_a/b/g_C_dom"/>
</dbReference>
<dbReference type="Proteomes" id="UP001562425">
    <property type="component" value="Unassembled WGS sequence"/>
</dbReference>
<dbReference type="EMBL" id="JBEHCU010010147">
    <property type="protein sequence ID" value="KAL1378701.1"/>
    <property type="molecule type" value="Genomic_DNA"/>
</dbReference>
<dbReference type="CDD" id="cd00087">
    <property type="entry name" value="FReD"/>
    <property type="match status" value="1"/>
</dbReference>
<keyword evidence="2" id="KW-0732">Signal</keyword>
<gene>
    <name evidence="4" type="ORF">pipiens_003927</name>
</gene>
<dbReference type="PROSITE" id="PS00514">
    <property type="entry name" value="FIBRINOGEN_C_1"/>
    <property type="match status" value="1"/>
</dbReference>
<dbReference type="InterPro" id="IPR036056">
    <property type="entry name" value="Fibrinogen-like_C"/>
</dbReference>
<feature type="chain" id="PRO_5044772035" description="Fibrinogen C-terminal domain-containing protein" evidence="2">
    <location>
        <begin position="24"/>
        <end position="311"/>
    </location>
</feature>
<dbReference type="InterPro" id="IPR014716">
    <property type="entry name" value="Fibrinogen_a/b/g_C_1"/>
</dbReference>
<proteinExistence type="predicted"/>
<dbReference type="Gene3D" id="3.90.215.10">
    <property type="entry name" value="Gamma Fibrinogen, chain A, domain 1"/>
    <property type="match status" value="1"/>
</dbReference>
<evidence type="ECO:0000256" key="1">
    <source>
        <dbReference type="ARBA" id="ARBA00023157"/>
    </source>
</evidence>
<sequence>MSRALVWLCFLSFLCSGIYEGEGSLWYELITHQLERIEEKLTDRNNVTQARIDKLTNIVETVNFNLLDRIAKLETTMLSKQRSMEGQLKGIAASVTTLNNQTGQILKNHFDLVIPSCGMAKTTGVYRLQAPNMDVFCESSGGGWLVIQRRFHGETNFYRTWYDYRTGFDTVRAHSELWLGLEPIHQLTAGGQYELFVYIENELQQGRHARYSEFKVSEEADGYRLTVGGYSGTAGDALSSHNGAKFSTSDVDNDRNGTMNCADEMRSGWWFTDCGASNLNGLFKKAINGYGIAWGSWTKAGRYSKMMIRRK</sequence>
<organism evidence="4 5">
    <name type="scientific">Culex pipiens pipiens</name>
    <name type="common">Northern house mosquito</name>
    <dbReference type="NCBI Taxonomy" id="38569"/>
    <lineage>
        <taxon>Eukaryota</taxon>
        <taxon>Metazoa</taxon>
        <taxon>Ecdysozoa</taxon>
        <taxon>Arthropoda</taxon>
        <taxon>Hexapoda</taxon>
        <taxon>Insecta</taxon>
        <taxon>Pterygota</taxon>
        <taxon>Neoptera</taxon>
        <taxon>Endopterygota</taxon>
        <taxon>Diptera</taxon>
        <taxon>Nematocera</taxon>
        <taxon>Culicoidea</taxon>
        <taxon>Culicidae</taxon>
        <taxon>Culicinae</taxon>
        <taxon>Culicini</taxon>
        <taxon>Culex</taxon>
        <taxon>Culex</taxon>
    </lineage>
</organism>
<protein>
    <recommendedName>
        <fullName evidence="3">Fibrinogen C-terminal domain-containing protein</fullName>
    </recommendedName>
</protein>
<reference evidence="4 5" key="1">
    <citation type="submission" date="2024-05" db="EMBL/GenBank/DDBJ databases">
        <title>Culex pipiens pipiens assembly and annotation.</title>
        <authorList>
            <person name="Alout H."/>
            <person name="Durand T."/>
        </authorList>
    </citation>
    <scope>NUCLEOTIDE SEQUENCE [LARGE SCALE GENOMIC DNA]</scope>
    <source>
        <strain evidence="4">HA-2024</strain>
        <tissue evidence="4">Whole body</tissue>
    </source>
</reference>
<dbReference type="InterPro" id="IPR020837">
    <property type="entry name" value="Fibrinogen_CS"/>
</dbReference>
<evidence type="ECO:0000313" key="4">
    <source>
        <dbReference type="EMBL" id="KAL1378701.1"/>
    </source>
</evidence>
<dbReference type="PANTHER" id="PTHR19143:SF327">
    <property type="entry name" value="FI21813P1-RELATED"/>
    <property type="match status" value="1"/>
</dbReference>
<dbReference type="PROSITE" id="PS51406">
    <property type="entry name" value="FIBRINOGEN_C_2"/>
    <property type="match status" value="1"/>
</dbReference>
<evidence type="ECO:0000256" key="2">
    <source>
        <dbReference type="SAM" id="SignalP"/>
    </source>
</evidence>
<accession>A0ABD1CQL0</accession>
<keyword evidence="5" id="KW-1185">Reference proteome</keyword>
<name>A0ABD1CQL0_CULPP</name>
<dbReference type="SUPFAM" id="SSF56496">
    <property type="entry name" value="Fibrinogen C-terminal domain-like"/>
    <property type="match status" value="1"/>
</dbReference>
<evidence type="ECO:0000259" key="3">
    <source>
        <dbReference type="PROSITE" id="PS51406"/>
    </source>
</evidence>
<dbReference type="InterPro" id="IPR050373">
    <property type="entry name" value="Fibrinogen_C-term_domain"/>
</dbReference>
<comment type="caution">
    <text evidence="4">The sequence shown here is derived from an EMBL/GenBank/DDBJ whole genome shotgun (WGS) entry which is preliminary data.</text>
</comment>
<dbReference type="PANTHER" id="PTHR19143">
    <property type="entry name" value="FIBRINOGEN/TENASCIN/ANGIOPOEITIN"/>
    <property type="match status" value="1"/>
</dbReference>
<dbReference type="Pfam" id="PF00147">
    <property type="entry name" value="Fibrinogen_C"/>
    <property type="match status" value="1"/>
</dbReference>
<keyword evidence="1" id="KW-1015">Disulfide bond</keyword>
<dbReference type="SMART" id="SM00186">
    <property type="entry name" value="FBG"/>
    <property type="match status" value="1"/>
</dbReference>
<evidence type="ECO:0000313" key="5">
    <source>
        <dbReference type="Proteomes" id="UP001562425"/>
    </source>
</evidence>
<feature type="domain" description="Fibrinogen C-terminal" evidence="3">
    <location>
        <begin position="108"/>
        <end position="311"/>
    </location>
</feature>
<dbReference type="AlphaFoldDB" id="A0ABD1CQL0"/>